<dbReference type="AlphaFoldDB" id="G5A1Q2"/>
<reference evidence="2 3" key="1">
    <citation type="journal article" date="2006" name="Science">
        <title>Phytophthora genome sequences uncover evolutionary origins and mechanisms of pathogenesis.</title>
        <authorList>
            <person name="Tyler B.M."/>
            <person name="Tripathy S."/>
            <person name="Zhang X."/>
            <person name="Dehal P."/>
            <person name="Jiang R.H."/>
            <person name="Aerts A."/>
            <person name="Arredondo F.D."/>
            <person name="Baxter L."/>
            <person name="Bensasson D."/>
            <person name="Beynon J.L."/>
            <person name="Chapman J."/>
            <person name="Damasceno C.M."/>
            <person name="Dorrance A.E."/>
            <person name="Dou D."/>
            <person name="Dickerman A.W."/>
            <person name="Dubchak I.L."/>
            <person name="Garbelotto M."/>
            <person name="Gijzen M."/>
            <person name="Gordon S.G."/>
            <person name="Govers F."/>
            <person name="Grunwald N.J."/>
            <person name="Huang W."/>
            <person name="Ivors K.L."/>
            <person name="Jones R.W."/>
            <person name="Kamoun S."/>
            <person name="Krampis K."/>
            <person name="Lamour K.H."/>
            <person name="Lee M.K."/>
            <person name="McDonald W.H."/>
            <person name="Medina M."/>
            <person name="Meijer H.J."/>
            <person name="Nordberg E.K."/>
            <person name="Maclean D.J."/>
            <person name="Ospina-Giraldo M.D."/>
            <person name="Morris P.F."/>
            <person name="Phuntumart V."/>
            <person name="Putnam N.H."/>
            <person name="Rash S."/>
            <person name="Rose J.K."/>
            <person name="Sakihama Y."/>
            <person name="Salamov A.A."/>
            <person name="Savidor A."/>
            <person name="Scheuring C.F."/>
            <person name="Smith B.M."/>
            <person name="Sobral B.W."/>
            <person name="Terry A."/>
            <person name="Torto-Alalibo T.A."/>
            <person name="Win J."/>
            <person name="Xu Z."/>
            <person name="Zhang H."/>
            <person name="Grigoriev I.V."/>
            <person name="Rokhsar D.S."/>
            <person name="Boore J.L."/>
        </authorList>
    </citation>
    <scope>NUCLEOTIDE SEQUENCE [LARGE SCALE GENOMIC DNA]</scope>
    <source>
        <strain evidence="2 3">P6497</strain>
    </source>
</reference>
<dbReference type="GeneID" id="20649840"/>
<dbReference type="GO" id="GO:0005524">
    <property type="term" value="F:ATP binding"/>
    <property type="evidence" value="ECO:0007669"/>
    <property type="project" value="UniProtKB-UniRule"/>
</dbReference>
<keyword evidence="1" id="KW-0418">Kinase</keyword>
<name>G5A1Q2_PHYSP</name>
<evidence type="ECO:0000313" key="3">
    <source>
        <dbReference type="Proteomes" id="UP000002640"/>
    </source>
</evidence>
<proteinExistence type="inferred from homology"/>
<keyword evidence="1" id="KW-0547">Nucleotide-binding</keyword>
<dbReference type="InParanoid" id="G5A1Q2"/>
<dbReference type="RefSeq" id="XP_009533595.1">
    <property type="nucleotide sequence ID" value="XM_009535300.1"/>
</dbReference>
<dbReference type="GO" id="GO:0004740">
    <property type="term" value="F:pyruvate dehydrogenase (acetyl-transferring) kinase activity"/>
    <property type="evidence" value="ECO:0007669"/>
    <property type="project" value="TreeGrafter"/>
</dbReference>
<dbReference type="KEGG" id="psoj:PHYSODRAFT_355304"/>
<dbReference type="EMBL" id="JH159158">
    <property type="protein sequence ID" value="EGZ10850.1"/>
    <property type="molecule type" value="Genomic_DNA"/>
</dbReference>
<sequence length="99" mass="11357">MGRIGIRMLVRHYVESLEQAGGRVHRVNVEQIVREACDRAQRLCVEYCGEAPRVEIHVTPRADMPFMYTCTTWCSSSSRTRCARPWSTTALERSQAANR</sequence>
<dbReference type="Proteomes" id="UP000002640">
    <property type="component" value="Unassembled WGS sequence"/>
</dbReference>
<dbReference type="InterPro" id="IPR039028">
    <property type="entry name" value="BCKD/PDK"/>
</dbReference>
<organism evidence="2 3">
    <name type="scientific">Phytophthora sojae (strain P6497)</name>
    <name type="common">Soybean stem and root rot agent</name>
    <name type="synonym">Phytophthora megasperma f. sp. glycines</name>
    <dbReference type="NCBI Taxonomy" id="1094619"/>
    <lineage>
        <taxon>Eukaryota</taxon>
        <taxon>Sar</taxon>
        <taxon>Stramenopiles</taxon>
        <taxon>Oomycota</taxon>
        <taxon>Peronosporomycetes</taxon>
        <taxon>Peronosporales</taxon>
        <taxon>Peronosporaceae</taxon>
        <taxon>Phytophthora</taxon>
    </lineage>
</organism>
<dbReference type="GO" id="GO:0010906">
    <property type="term" value="P:regulation of glucose metabolic process"/>
    <property type="evidence" value="ECO:0007669"/>
    <property type="project" value="TreeGrafter"/>
</dbReference>
<dbReference type="GO" id="GO:0005759">
    <property type="term" value="C:mitochondrial matrix"/>
    <property type="evidence" value="ECO:0007669"/>
    <property type="project" value="UniProtKB-SubCell"/>
</dbReference>
<evidence type="ECO:0000256" key="1">
    <source>
        <dbReference type="RuleBase" id="RU366032"/>
    </source>
</evidence>
<gene>
    <name evidence="2" type="ORF">PHYSODRAFT_355304</name>
</gene>
<accession>G5A1Q2</accession>
<comment type="subcellular location">
    <subcellularLocation>
        <location evidence="1">Mitochondrion matrix</location>
    </subcellularLocation>
</comment>
<keyword evidence="1" id="KW-0496">Mitochondrion</keyword>
<dbReference type="STRING" id="1094619.G5A1Q2"/>
<dbReference type="PANTHER" id="PTHR11947">
    <property type="entry name" value="PYRUVATE DEHYDROGENASE KINASE"/>
    <property type="match status" value="1"/>
</dbReference>
<keyword evidence="3" id="KW-1185">Reference proteome</keyword>
<protein>
    <recommendedName>
        <fullName evidence="1">Protein-serine/threonine kinase</fullName>
        <ecNumber evidence="1">2.7.11.-</ecNumber>
    </recommendedName>
</protein>
<evidence type="ECO:0000313" key="2">
    <source>
        <dbReference type="EMBL" id="EGZ10850.1"/>
    </source>
</evidence>
<dbReference type="PANTHER" id="PTHR11947:SF3">
    <property type="entry name" value="[PYRUVATE DEHYDROGENASE (ACETYL-TRANSFERRING)] KINASE, MITOCHONDRIAL"/>
    <property type="match status" value="1"/>
</dbReference>
<keyword evidence="1" id="KW-0067">ATP-binding</keyword>
<dbReference type="EC" id="2.7.11.-" evidence="1"/>
<comment type="similarity">
    <text evidence="1">Belongs to the PDK/BCKDK protein kinase family.</text>
</comment>
<keyword evidence="1" id="KW-0808">Transferase</keyword>